<protein>
    <submittedName>
        <fullName evidence="1">PQQ enzyme repeat protein</fullName>
    </submittedName>
</protein>
<dbReference type="AlphaFoldDB" id="A0A7H4N6L9"/>
<comment type="caution">
    <text evidence="1">The sequence shown here is derived from an EMBL/GenBank/DDBJ whole genome shotgun (WGS) entry which is preliminary data.</text>
</comment>
<dbReference type="Proteomes" id="UP000254863">
    <property type="component" value="Unassembled WGS sequence"/>
</dbReference>
<evidence type="ECO:0000313" key="2">
    <source>
        <dbReference type="Proteomes" id="UP000254863"/>
    </source>
</evidence>
<accession>A0A7H4N6L9</accession>
<proteinExistence type="predicted"/>
<name>A0A7H4N6L9_9ENTR</name>
<organism evidence="1 2">
    <name type="scientific">Klebsiella michiganensis</name>
    <dbReference type="NCBI Taxonomy" id="1134687"/>
    <lineage>
        <taxon>Bacteria</taxon>
        <taxon>Pseudomonadati</taxon>
        <taxon>Pseudomonadota</taxon>
        <taxon>Gammaproteobacteria</taxon>
        <taxon>Enterobacterales</taxon>
        <taxon>Enterobacteriaceae</taxon>
        <taxon>Klebsiella/Raoultella group</taxon>
        <taxon>Klebsiella</taxon>
    </lineage>
</organism>
<gene>
    <name evidence="1" type="ORF">NCTC11685_02703</name>
</gene>
<sequence>MQRLENGNTLINEGSNGRIFEVTRDHEIVWEYISPFWGKTLNNNMVYRAYRIPYGWIPQLAQPQETPIAAVDVRTLRQPGAAAAGPAQSVVRVAGVQPYSKSADALCVATDNDTLRRSPKLFRVAESAFTPISAAGELESERPVLLFVRRGTLRALPQALAAAGA</sequence>
<reference evidence="1 2" key="1">
    <citation type="submission" date="2018-06" db="EMBL/GenBank/DDBJ databases">
        <authorList>
            <consortium name="Pathogen Informatics"/>
            <person name="Doyle S."/>
        </authorList>
    </citation>
    <scope>NUCLEOTIDE SEQUENCE [LARGE SCALE GENOMIC DNA]</scope>
    <source>
        <strain evidence="1 2">NCTC11685</strain>
    </source>
</reference>
<dbReference type="EMBL" id="UGMS01000001">
    <property type="protein sequence ID" value="STV79470.1"/>
    <property type="molecule type" value="Genomic_DNA"/>
</dbReference>
<evidence type="ECO:0000313" key="1">
    <source>
        <dbReference type="EMBL" id="STV79470.1"/>
    </source>
</evidence>